<dbReference type="RefSeq" id="WP_369223969.1">
    <property type="nucleotide sequence ID" value="NZ_CP163441.1"/>
</dbReference>
<reference evidence="1" key="1">
    <citation type="submission" date="2024-07" db="EMBL/GenBank/DDBJ databases">
        <authorList>
            <person name="Yu S.T."/>
        </authorList>
    </citation>
    <scope>NUCLEOTIDE SEQUENCE</scope>
    <source>
        <strain evidence="1">R39</strain>
    </source>
</reference>
<protein>
    <submittedName>
        <fullName evidence="1">Uncharacterized protein</fullName>
    </submittedName>
</protein>
<proteinExistence type="predicted"/>
<accession>A0AB39QS45</accession>
<dbReference type="AlphaFoldDB" id="A0AB39QS45"/>
<sequence>MTGVLLAADCPELHPPLRPPDDRDGDFVFRRRVRADREFREIQRKSLALLQMLAQEPLPFDTIQAEAPASTGAGAEAVVPDFPPADLRAPSRQDVEGMMMRWMQPLVINGEVHACPACGAYRDWIVFCMRDDLVWLRCRAGHQMQEPRLDAAWYNHNSGPVDHWHPTLEDGLRHLGH</sequence>
<organism evidence="1">
    <name type="scientific">Streptomyces sp. R39</name>
    <dbReference type="NCBI Taxonomy" id="3238631"/>
    <lineage>
        <taxon>Bacteria</taxon>
        <taxon>Bacillati</taxon>
        <taxon>Actinomycetota</taxon>
        <taxon>Actinomycetes</taxon>
        <taxon>Kitasatosporales</taxon>
        <taxon>Streptomycetaceae</taxon>
        <taxon>Streptomyces</taxon>
    </lineage>
</organism>
<name>A0AB39QS45_9ACTN</name>
<gene>
    <name evidence="1" type="ORF">AB5J52_25045</name>
</gene>
<evidence type="ECO:0000313" key="1">
    <source>
        <dbReference type="EMBL" id="XDQ45257.1"/>
    </source>
</evidence>
<dbReference type="EMBL" id="CP163441">
    <property type="protein sequence ID" value="XDQ45257.1"/>
    <property type="molecule type" value="Genomic_DNA"/>
</dbReference>